<gene>
    <name evidence="1" type="ORF">L2E82_36302</name>
</gene>
<dbReference type="EMBL" id="CM042014">
    <property type="protein sequence ID" value="KAI3724521.1"/>
    <property type="molecule type" value="Genomic_DNA"/>
</dbReference>
<protein>
    <submittedName>
        <fullName evidence="1">Uncharacterized protein</fullName>
    </submittedName>
</protein>
<dbReference type="Proteomes" id="UP001055811">
    <property type="component" value="Linkage Group LG06"/>
</dbReference>
<proteinExistence type="predicted"/>
<comment type="caution">
    <text evidence="1">The sequence shown here is derived from an EMBL/GenBank/DDBJ whole genome shotgun (WGS) entry which is preliminary data.</text>
</comment>
<name>A0ACB9BR57_CICIN</name>
<reference evidence="2" key="1">
    <citation type="journal article" date="2022" name="Mol. Ecol. Resour.">
        <title>The genomes of chicory, endive, great burdock and yacon provide insights into Asteraceae palaeo-polyploidization history and plant inulin production.</title>
        <authorList>
            <person name="Fan W."/>
            <person name="Wang S."/>
            <person name="Wang H."/>
            <person name="Wang A."/>
            <person name="Jiang F."/>
            <person name="Liu H."/>
            <person name="Zhao H."/>
            <person name="Xu D."/>
            <person name="Zhang Y."/>
        </authorList>
    </citation>
    <scope>NUCLEOTIDE SEQUENCE [LARGE SCALE GENOMIC DNA]</scope>
    <source>
        <strain evidence="2">cv. Punajuju</strain>
    </source>
</reference>
<evidence type="ECO:0000313" key="2">
    <source>
        <dbReference type="Proteomes" id="UP001055811"/>
    </source>
</evidence>
<evidence type="ECO:0000313" key="1">
    <source>
        <dbReference type="EMBL" id="KAI3724521.1"/>
    </source>
</evidence>
<reference evidence="1 2" key="2">
    <citation type="journal article" date="2022" name="Mol. Ecol. Resour.">
        <title>The genomes of chicory, endive, great burdock and yacon provide insights into Asteraceae paleo-polyploidization history and plant inulin production.</title>
        <authorList>
            <person name="Fan W."/>
            <person name="Wang S."/>
            <person name="Wang H."/>
            <person name="Wang A."/>
            <person name="Jiang F."/>
            <person name="Liu H."/>
            <person name="Zhao H."/>
            <person name="Xu D."/>
            <person name="Zhang Y."/>
        </authorList>
    </citation>
    <scope>NUCLEOTIDE SEQUENCE [LARGE SCALE GENOMIC DNA]</scope>
    <source>
        <strain evidence="2">cv. Punajuju</strain>
        <tissue evidence="1">Leaves</tissue>
    </source>
</reference>
<keyword evidence="2" id="KW-1185">Reference proteome</keyword>
<accession>A0ACB9BR57</accession>
<sequence length="88" mass="10372">MQFGISFSARCTCCQFGKEHKMVRQVYLLWYQDSCSRFLQCAVSIKGINGRKGHTKWDGWRMQTYRKDEGDRDIVKSCPIFYLHVSLP</sequence>
<organism evidence="1 2">
    <name type="scientific">Cichorium intybus</name>
    <name type="common">Chicory</name>
    <dbReference type="NCBI Taxonomy" id="13427"/>
    <lineage>
        <taxon>Eukaryota</taxon>
        <taxon>Viridiplantae</taxon>
        <taxon>Streptophyta</taxon>
        <taxon>Embryophyta</taxon>
        <taxon>Tracheophyta</taxon>
        <taxon>Spermatophyta</taxon>
        <taxon>Magnoliopsida</taxon>
        <taxon>eudicotyledons</taxon>
        <taxon>Gunneridae</taxon>
        <taxon>Pentapetalae</taxon>
        <taxon>asterids</taxon>
        <taxon>campanulids</taxon>
        <taxon>Asterales</taxon>
        <taxon>Asteraceae</taxon>
        <taxon>Cichorioideae</taxon>
        <taxon>Cichorieae</taxon>
        <taxon>Cichoriinae</taxon>
        <taxon>Cichorium</taxon>
    </lineage>
</organism>